<evidence type="ECO:0000313" key="1">
    <source>
        <dbReference type="EMBL" id="XCH33000.1"/>
    </source>
</evidence>
<dbReference type="InterPro" id="IPR027417">
    <property type="entry name" value="P-loop_NTPase"/>
</dbReference>
<reference evidence="1" key="1">
    <citation type="submission" date="2024-06" db="EMBL/GenBank/DDBJ databases">
        <title>A Novel Isolate, Dehalogenimonas sp. Strain 4OHTPN, Dechlorinates Aromatic 4 Hydroxy chlorothalonil by a Novel Reductive Dehalogenase.</title>
        <authorList>
            <person name="Liu G."/>
        </authorList>
    </citation>
    <scope>NUCLEOTIDE SEQUENCE</scope>
    <source>
        <strain evidence="1">4OHTPN</strain>
    </source>
</reference>
<dbReference type="GO" id="GO:0008817">
    <property type="term" value="F:corrinoid adenosyltransferase activity"/>
    <property type="evidence" value="ECO:0007669"/>
    <property type="project" value="InterPro"/>
</dbReference>
<dbReference type="RefSeq" id="WP_353714261.1">
    <property type="nucleotide sequence ID" value="NZ_CP159307.1"/>
</dbReference>
<protein>
    <submittedName>
        <fullName evidence="1">Cob(I)yrinic acid a,c-diamide adenosyltransferase</fullName>
    </submittedName>
</protein>
<dbReference type="EMBL" id="CP159307">
    <property type="protein sequence ID" value="XCH33000.1"/>
    <property type="molecule type" value="Genomic_DNA"/>
</dbReference>
<name>A0AAU8G8H8_9CHLR</name>
<dbReference type="PIRSF" id="PIRSF015617">
    <property type="entry name" value="Adensltrnsf_CobA"/>
    <property type="match status" value="1"/>
</dbReference>
<dbReference type="SUPFAM" id="SSF52540">
    <property type="entry name" value="P-loop containing nucleoside triphosphate hydrolases"/>
    <property type="match status" value="1"/>
</dbReference>
<organism evidence="1">
    <name type="scientific">Dehalogenimonas sp. 4OHTPN</name>
    <dbReference type="NCBI Taxonomy" id="3166643"/>
    <lineage>
        <taxon>Bacteria</taxon>
        <taxon>Bacillati</taxon>
        <taxon>Chloroflexota</taxon>
        <taxon>Dehalococcoidia</taxon>
        <taxon>Dehalococcoidales</taxon>
        <taxon>Dehalococcoidaceae</taxon>
        <taxon>Dehalogenimonas</taxon>
    </lineage>
</organism>
<sequence>MITKGMVQVFTGEGRGKTSAALGTAIRAAGYGLKVFVLFFMKGIHPGGEYSSFQTLGVDFKVFGRPDFYGPSDIRDEDLKLGREALKASVDAITGGRYDLVVLDEINTAAAWNLIETADVLKLIDSKPPGVELILTGRYASQLIIDKADYATELVSTKHPFDRGAPAREGIDY</sequence>
<dbReference type="Pfam" id="PF02572">
    <property type="entry name" value="CobA_CobO_BtuR"/>
    <property type="match status" value="1"/>
</dbReference>
<dbReference type="Gene3D" id="3.40.50.300">
    <property type="entry name" value="P-loop containing nucleotide triphosphate hydrolases"/>
    <property type="match status" value="1"/>
</dbReference>
<dbReference type="InterPro" id="IPR003724">
    <property type="entry name" value="CblAdoTrfase_CobA"/>
</dbReference>
<accession>A0AAU8G8H8</accession>
<dbReference type="PANTHER" id="PTHR46638:SF1">
    <property type="entry name" value="CORRINOID ADENOSYLTRANSFERASE"/>
    <property type="match status" value="1"/>
</dbReference>
<proteinExistence type="predicted"/>
<dbReference type="GO" id="GO:0005524">
    <property type="term" value="F:ATP binding"/>
    <property type="evidence" value="ECO:0007669"/>
    <property type="project" value="InterPro"/>
</dbReference>
<dbReference type="PANTHER" id="PTHR46638">
    <property type="entry name" value="CORRINOID ADENOSYLTRANSFERASE"/>
    <property type="match status" value="1"/>
</dbReference>
<dbReference type="GO" id="GO:0009236">
    <property type="term" value="P:cobalamin biosynthetic process"/>
    <property type="evidence" value="ECO:0007669"/>
    <property type="project" value="InterPro"/>
</dbReference>
<gene>
    <name evidence="1" type="ORF">ABV300_07555</name>
</gene>
<dbReference type="AlphaFoldDB" id="A0AAU8G8H8"/>